<organism evidence="4 5">
    <name type="scientific">Hevea brasiliensis</name>
    <name type="common">Para rubber tree</name>
    <name type="synonym">Siphonia brasiliensis</name>
    <dbReference type="NCBI Taxonomy" id="3981"/>
    <lineage>
        <taxon>Eukaryota</taxon>
        <taxon>Viridiplantae</taxon>
        <taxon>Streptophyta</taxon>
        <taxon>Embryophyta</taxon>
        <taxon>Tracheophyta</taxon>
        <taxon>Spermatophyta</taxon>
        <taxon>Magnoliopsida</taxon>
        <taxon>eudicotyledons</taxon>
        <taxon>Gunneridae</taxon>
        <taxon>Pentapetalae</taxon>
        <taxon>rosids</taxon>
        <taxon>fabids</taxon>
        <taxon>Malpighiales</taxon>
        <taxon>Euphorbiaceae</taxon>
        <taxon>Crotonoideae</taxon>
        <taxon>Micrandreae</taxon>
        <taxon>Hevea</taxon>
    </lineage>
</organism>
<evidence type="ECO:0008006" key="6">
    <source>
        <dbReference type="Google" id="ProtNLM"/>
    </source>
</evidence>
<dbReference type="PANTHER" id="PTHR44169">
    <property type="entry name" value="NADPH-DEPENDENT 1-ACYLDIHYDROXYACETONE PHOSPHATE REDUCTASE"/>
    <property type="match status" value="1"/>
</dbReference>
<gene>
    <name evidence="4" type="ORF">P3X46_018434</name>
</gene>
<evidence type="ECO:0000313" key="4">
    <source>
        <dbReference type="EMBL" id="KAJ9170318.1"/>
    </source>
</evidence>
<dbReference type="PROSITE" id="PS00061">
    <property type="entry name" value="ADH_SHORT"/>
    <property type="match status" value="1"/>
</dbReference>
<comment type="caution">
    <text evidence="4">The sequence shown here is derived from an EMBL/GenBank/DDBJ whole genome shotgun (WGS) entry which is preliminary data.</text>
</comment>
<evidence type="ECO:0000256" key="1">
    <source>
        <dbReference type="ARBA" id="ARBA00006484"/>
    </source>
</evidence>
<reference evidence="4 5" key="1">
    <citation type="journal article" date="2023" name="Plant Biotechnol. J.">
        <title>Chromosome-level wild Hevea brasiliensis genome provides new tools for genomic-assisted breeding and valuable loci to elevate rubber yield.</title>
        <authorList>
            <person name="Cheng H."/>
            <person name="Song X."/>
            <person name="Hu Y."/>
            <person name="Wu T."/>
            <person name="Yang Q."/>
            <person name="An Z."/>
            <person name="Feng S."/>
            <person name="Deng Z."/>
            <person name="Wu W."/>
            <person name="Zeng X."/>
            <person name="Tu M."/>
            <person name="Wang X."/>
            <person name="Huang H."/>
        </authorList>
    </citation>
    <scope>NUCLEOTIDE SEQUENCE [LARGE SCALE GENOMIC DNA]</scope>
    <source>
        <strain evidence="4">MT/VB/25A 57/8</strain>
    </source>
</reference>
<evidence type="ECO:0000256" key="3">
    <source>
        <dbReference type="RuleBase" id="RU000363"/>
    </source>
</evidence>
<dbReference type="Proteomes" id="UP001174677">
    <property type="component" value="Chromosome 10"/>
</dbReference>
<sequence>MVATFLGIDEEPSVISNSLSISHFKIFPFKSSFFNCKNLLKKKFKKSYLLKKEFKKSNSMESYLQQVVLITGCSQGGIGHAMAKEFAANNCLVVATSRSLDSMRDLEQDHRFFLQELDVLSDESVQHVISTVLEKYGRIDILVNNAGIQCVAPLAEVPLSAMQNAFDTNLYGPMRLIQAAVPHMESRKQGKIVNVGSVAVMAPSPWAGVYTATKAALHSLSDTLRLELKPFEIDVINVVPGAIKSNVENSNIASYNQMPQWKLYKPFAAAIKRRAYFPQGTKCTPTEKFAKNTVSAILKKNPPAWFSTGHYSTIMSIMYYLPLCVKDFIMGNYLSVEP</sequence>
<dbReference type="PRINTS" id="PR00081">
    <property type="entry name" value="GDHRDH"/>
</dbReference>
<dbReference type="EMBL" id="JARPOI010000010">
    <property type="protein sequence ID" value="KAJ9170318.1"/>
    <property type="molecule type" value="Genomic_DNA"/>
</dbReference>
<evidence type="ECO:0000256" key="2">
    <source>
        <dbReference type="ARBA" id="ARBA00023002"/>
    </source>
</evidence>
<dbReference type="InterPro" id="IPR002347">
    <property type="entry name" value="SDR_fam"/>
</dbReference>
<dbReference type="Pfam" id="PF00106">
    <property type="entry name" value="adh_short"/>
    <property type="match status" value="1"/>
</dbReference>
<comment type="similarity">
    <text evidence="1 3">Belongs to the short-chain dehydrogenases/reductases (SDR) family.</text>
</comment>
<accession>A0ABQ9LUH9</accession>
<evidence type="ECO:0000313" key="5">
    <source>
        <dbReference type="Proteomes" id="UP001174677"/>
    </source>
</evidence>
<proteinExistence type="inferred from homology"/>
<keyword evidence="2" id="KW-0560">Oxidoreductase</keyword>
<name>A0ABQ9LUH9_HEVBR</name>
<dbReference type="Gene3D" id="3.40.50.720">
    <property type="entry name" value="NAD(P)-binding Rossmann-like Domain"/>
    <property type="match status" value="1"/>
</dbReference>
<dbReference type="SUPFAM" id="SSF51735">
    <property type="entry name" value="NAD(P)-binding Rossmann-fold domains"/>
    <property type="match status" value="1"/>
</dbReference>
<dbReference type="PANTHER" id="PTHR44169:SF6">
    <property type="entry name" value="NADPH-DEPENDENT 1-ACYLDIHYDROXYACETONE PHOSPHATE REDUCTASE"/>
    <property type="match status" value="1"/>
</dbReference>
<dbReference type="InterPro" id="IPR036291">
    <property type="entry name" value="NAD(P)-bd_dom_sf"/>
</dbReference>
<keyword evidence="5" id="KW-1185">Reference proteome</keyword>
<dbReference type="CDD" id="cd05374">
    <property type="entry name" value="17beta-HSD-like_SDR_c"/>
    <property type="match status" value="1"/>
</dbReference>
<protein>
    <recommendedName>
        <fullName evidence="6">3-oxoacyl-[acyl-carrier-protein] reductase</fullName>
    </recommendedName>
</protein>
<dbReference type="PRINTS" id="PR00080">
    <property type="entry name" value="SDRFAMILY"/>
</dbReference>
<dbReference type="InterPro" id="IPR020904">
    <property type="entry name" value="Sc_DH/Rdtase_CS"/>
</dbReference>